<sequence>SQDLPTTLSNDLDHAPLKLAASLKEPEQNVFEKVPLMSTTLKDIPTIMSTLMTTEGTTKWEQISNVTKTGATMTTSSNTVTSTGNTATTSSYVGTTSGNVGTTGNV</sequence>
<proteinExistence type="predicted"/>
<evidence type="ECO:0000313" key="2">
    <source>
        <dbReference type="EMBL" id="JAG01781.1"/>
    </source>
</evidence>
<accession>A0A0A9W2Y3</accession>
<organism evidence="2">
    <name type="scientific">Lygus hesperus</name>
    <name type="common">Western plant bug</name>
    <dbReference type="NCBI Taxonomy" id="30085"/>
    <lineage>
        <taxon>Eukaryota</taxon>
        <taxon>Metazoa</taxon>
        <taxon>Ecdysozoa</taxon>
        <taxon>Arthropoda</taxon>
        <taxon>Hexapoda</taxon>
        <taxon>Insecta</taxon>
        <taxon>Pterygota</taxon>
        <taxon>Neoptera</taxon>
        <taxon>Paraneoptera</taxon>
        <taxon>Hemiptera</taxon>
        <taxon>Heteroptera</taxon>
        <taxon>Panheteroptera</taxon>
        <taxon>Cimicomorpha</taxon>
        <taxon>Miridae</taxon>
        <taxon>Mirini</taxon>
        <taxon>Lygus</taxon>
    </lineage>
</organism>
<protein>
    <submittedName>
        <fullName evidence="2">Uncharacterized protein</fullName>
    </submittedName>
</protein>
<feature type="non-terminal residue" evidence="2">
    <location>
        <position position="1"/>
    </location>
</feature>
<feature type="region of interest" description="Disordered" evidence="1">
    <location>
        <begin position="73"/>
        <end position="106"/>
    </location>
</feature>
<evidence type="ECO:0000256" key="1">
    <source>
        <dbReference type="SAM" id="MobiDB-lite"/>
    </source>
</evidence>
<dbReference type="AlphaFoldDB" id="A0A0A9W2Y3"/>
<reference evidence="2" key="1">
    <citation type="journal article" date="2014" name="PLoS ONE">
        <title>Transcriptome-Based Identification of ABC Transporters in the Western Tarnished Plant Bug Lygus hesperus.</title>
        <authorList>
            <person name="Hull J.J."/>
            <person name="Chaney K."/>
            <person name="Geib S.M."/>
            <person name="Fabrick J.A."/>
            <person name="Brent C.S."/>
            <person name="Walsh D."/>
            <person name="Lavine L.C."/>
        </authorList>
    </citation>
    <scope>NUCLEOTIDE SEQUENCE</scope>
</reference>
<reference evidence="2" key="2">
    <citation type="submission" date="2014-07" db="EMBL/GenBank/DDBJ databases">
        <authorList>
            <person name="Hull J."/>
        </authorList>
    </citation>
    <scope>NUCLEOTIDE SEQUENCE</scope>
</reference>
<feature type="non-terminal residue" evidence="2">
    <location>
        <position position="106"/>
    </location>
</feature>
<dbReference type="EMBL" id="GBHO01041823">
    <property type="protein sequence ID" value="JAG01781.1"/>
    <property type="molecule type" value="Transcribed_RNA"/>
</dbReference>
<name>A0A0A9W2Y3_LYGHE</name>
<gene>
    <name evidence="2" type="ORF">CM83_926</name>
</gene>